<feature type="domain" description="DSBA-like thioredoxin" evidence="1">
    <location>
        <begin position="11"/>
        <end position="213"/>
    </location>
</feature>
<accession>A0A6G0XT96</accession>
<comment type="caution">
    <text evidence="2">The sequence shown here is derived from an EMBL/GenBank/DDBJ whole genome shotgun (WGS) entry which is preliminary data.</text>
</comment>
<dbReference type="InterPro" id="IPR001853">
    <property type="entry name" value="DSBA-like_thioredoxin_dom"/>
</dbReference>
<dbReference type="Pfam" id="PF01323">
    <property type="entry name" value="DSBA"/>
    <property type="match status" value="1"/>
</dbReference>
<dbReference type="Gene3D" id="3.40.30.10">
    <property type="entry name" value="Glutaredoxin"/>
    <property type="match status" value="1"/>
</dbReference>
<dbReference type="AlphaFoldDB" id="A0A6G0XT96"/>
<reference evidence="2 3" key="1">
    <citation type="submission" date="2019-07" db="EMBL/GenBank/DDBJ databases">
        <title>Genomics analysis of Aphanomyces spp. identifies a new class of oomycete effector associated with host adaptation.</title>
        <authorList>
            <person name="Gaulin E."/>
        </authorList>
    </citation>
    <scope>NUCLEOTIDE SEQUENCE [LARGE SCALE GENOMIC DNA]</scope>
    <source>
        <strain evidence="2 3">ATCC 201684</strain>
    </source>
</reference>
<sequence>MAAVKKALLKIDFVSDVSCPWCVIGLKSLEKALTKLPEVKADIHFQPFEINPDMVKEGEEINEHLARKYGGSPAQFEGNRQRIRARGEELGFNFAMGARSRIYNTFDAHRLIHWAGTKSAEAQHKLKLGLFTDYFTNGKDPSSETVLVEAATSAGLDAQEARTILSTDAFAPEVKQAEAKWRSLNINGVPAVIINDKHLISGGQPPEVFEQALRQIAQDDA</sequence>
<dbReference type="CDD" id="cd03024">
    <property type="entry name" value="DsbA_FrnE"/>
    <property type="match status" value="1"/>
</dbReference>
<dbReference type="EMBL" id="VJMJ01000013">
    <property type="protein sequence ID" value="KAF0743608.1"/>
    <property type="molecule type" value="Genomic_DNA"/>
</dbReference>
<proteinExistence type="predicted"/>
<evidence type="ECO:0000313" key="2">
    <source>
        <dbReference type="EMBL" id="KAF0743608.1"/>
    </source>
</evidence>
<evidence type="ECO:0000259" key="1">
    <source>
        <dbReference type="Pfam" id="PF01323"/>
    </source>
</evidence>
<protein>
    <recommendedName>
        <fullName evidence="1">DSBA-like thioredoxin domain-containing protein</fullName>
    </recommendedName>
</protein>
<dbReference type="PANTHER" id="PTHR13887:SF41">
    <property type="entry name" value="THIOREDOXIN SUPERFAMILY PROTEIN"/>
    <property type="match status" value="1"/>
</dbReference>
<dbReference type="VEuPathDB" id="FungiDB:AeMF1_019340"/>
<dbReference type="Proteomes" id="UP000481153">
    <property type="component" value="Unassembled WGS sequence"/>
</dbReference>
<keyword evidence="3" id="KW-1185">Reference proteome</keyword>
<organism evidence="2 3">
    <name type="scientific">Aphanomyces euteiches</name>
    <dbReference type="NCBI Taxonomy" id="100861"/>
    <lineage>
        <taxon>Eukaryota</taxon>
        <taxon>Sar</taxon>
        <taxon>Stramenopiles</taxon>
        <taxon>Oomycota</taxon>
        <taxon>Saprolegniomycetes</taxon>
        <taxon>Saprolegniales</taxon>
        <taxon>Verrucalvaceae</taxon>
        <taxon>Aphanomyces</taxon>
    </lineage>
</organism>
<dbReference type="InterPro" id="IPR036249">
    <property type="entry name" value="Thioredoxin-like_sf"/>
</dbReference>
<dbReference type="PANTHER" id="PTHR13887">
    <property type="entry name" value="GLUTATHIONE S-TRANSFERASE KAPPA"/>
    <property type="match status" value="1"/>
</dbReference>
<gene>
    <name evidence="2" type="ORF">Ae201684_001751</name>
</gene>
<name>A0A6G0XT96_9STRA</name>
<dbReference type="GO" id="GO:0016491">
    <property type="term" value="F:oxidoreductase activity"/>
    <property type="evidence" value="ECO:0007669"/>
    <property type="project" value="InterPro"/>
</dbReference>
<evidence type="ECO:0000313" key="3">
    <source>
        <dbReference type="Proteomes" id="UP000481153"/>
    </source>
</evidence>
<dbReference type="SUPFAM" id="SSF52833">
    <property type="entry name" value="Thioredoxin-like"/>
    <property type="match status" value="1"/>
</dbReference>